<protein>
    <submittedName>
        <fullName evidence="1">Transcription factor MYB119</fullName>
    </submittedName>
</protein>
<gene>
    <name evidence="1" type="ORF">LOK49_LG05G01396</name>
</gene>
<keyword evidence="2" id="KW-1185">Reference proteome</keyword>
<proteinExistence type="predicted"/>
<sequence length="194" mass="22613">MDGLFHDSETLKWTYEIDPNIGLSKDDKSTERNCKGVAKRAKGGSSTTTLIKEQWTDEEDRKLLNLVTQHGVRKWAQIAENMVGKARKQCRERWHNHLRPDIKVFVLQPFPNLRKILGLKKKRAYWLKLIRKLAIDEQKLPREYQEGPKIQQRITGTPPKESKIQKGITSRNHKAARMRSLNLYPPYSKTTLKA</sequence>
<accession>A0ACC0HQI9</accession>
<evidence type="ECO:0000313" key="2">
    <source>
        <dbReference type="Proteomes" id="UP001060215"/>
    </source>
</evidence>
<evidence type="ECO:0000313" key="1">
    <source>
        <dbReference type="EMBL" id="KAI8015187.1"/>
    </source>
</evidence>
<dbReference type="EMBL" id="CM045761">
    <property type="protein sequence ID" value="KAI8015187.1"/>
    <property type="molecule type" value="Genomic_DNA"/>
</dbReference>
<reference evidence="1 2" key="1">
    <citation type="journal article" date="2022" name="Plant J.">
        <title>Chromosome-level genome of Camellia lanceoleosa provides a valuable resource for understanding genome evolution and self-incompatibility.</title>
        <authorList>
            <person name="Gong W."/>
            <person name="Xiao S."/>
            <person name="Wang L."/>
            <person name="Liao Z."/>
            <person name="Chang Y."/>
            <person name="Mo W."/>
            <person name="Hu G."/>
            <person name="Li W."/>
            <person name="Zhao G."/>
            <person name="Zhu H."/>
            <person name="Hu X."/>
            <person name="Ji K."/>
            <person name="Xiang X."/>
            <person name="Song Q."/>
            <person name="Yuan D."/>
            <person name="Jin S."/>
            <person name="Zhang L."/>
        </authorList>
    </citation>
    <scope>NUCLEOTIDE SEQUENCE [LARGE SCALE GENOMIC DNA]</scope>
    <source>
        <strain evidence="1">SQ_2022a</strain>
    </source>
</reference>
<dbReference type="Proteomes" id="UP001060215">
    <property type="component" value="Chromosome 4"/>
</dbReference>
<organism evidence="1 2">
    <name type="scientific">Camellia lanceoleosa</name>
    <dbReference type="NCBI Taxonomy" id="1840588"/>
    <lineage>
        <taxon>Eukaryota</taxon>
        <taxon>Viridiplantae</taxon>
        <taxon>Streptophyta</taxon>
        <taxon>Embryophyta</taxon>
        <taxon>Tracheophyta</taxon>
        <taxon>Spermatophyta</taxon>
        <taxon>Magnoliopsida</taxon>
        <taxon>eudicotyledons</taxon>
        <taxon>Gunneridae</taxon>
        <taxon>Pentapetalae</taxon>
        <taxon>asterids</taxon>
        <taxon>Ericales</taxon>
        <taxon>Theaceae</taxon>
        <taxon>Camellia</taxon>
    </lineage>
</organism>
<name>A0ACC0HQI9_9ERIC</name>
<comment type="caution">
    <text evidence="1">The sequence shown here is derived from an EMBL/GenBank/DDBJ whole genome shotgun (WGS) entry which is preliminary data.</text>
</comment>